<dbReference type="AlphaFoldDB" id="A0AAD6ZR50"/>
<feature type="region of interest" description="Disordered" evidence="1">
    <location>
        <begin position="212"/>
        <end position="232"/>
    </location>
</feature>
<feature type="region of interest" description="Disordered" evidence="1">
    <location>
        <begin position="118"/>
        <end position="163"/>
    </location>
</feature>
<protein>
    <submittedName>
        <fullName evidence="2">Uncharacterized protein</fullName>
    </submittedName>
</protein>
<evidence type="ECO:0000256" key="1">
    <source>
        <dbReference type="SAM" id="MobiDB-lite"/>
    </source>
</evidence>
<evidence type="ECO:0000313" key="3">
    <source>
        <dbReference type="Proteomes" id="UP001218218"/>
    </source>
</evidence>
<feature type="compositionally biased region" description="Basic and acidic residues" evidence="1">
    <location>
        <begin position="294"/>
        <end position="307"/>
    </location>
</feature>
<organism evidence="2 3">
    <name type="scientific">Mycena albidolilacea</name>
    <dbReference type="NCBI Taxonomy" id="1033008"/>
    <lineage>
        <taxon>Eukaryota</taxon>
        <taxon>Fungi</taxon>
        <taxon>Dikarya</taxon>
        <taxon>Basidiomycota</taxon>
        <taxon>Agaricomycotina</taxon>
        <taxon>Agaricomycetes</taxon>
        <taxon>Agaricomycetidae</taxon>
        <taxon>Agaricales</taxon>
        <taxon>Marasmiineae</taxon>
        <taxon>Mycenaceae</taxon>
        <taxon>Mycena</taxon>
    </lineage>
</organism>
<comment type="caution">
    <text evidence="2">The sequence shown here is derived from an EMBL/GenBank/DDBJ whole genome shotgun (WGS) entry which is preliminary data.</text>
</comment>
<feature type="region of interest" description="Disordered" evidence="1">
    <location>
        <begin position="268"/>
        <end position="307"/>
    </location>
</feature>
<gene>
    <name evidence="2" type="ORF">DFH08DRAFT_965652</name>
</gene>
<reference evidence="2" key="1">
    <citation type="submission" date="2023-03" db="EMBL/GenBank/DDBJ databases">
        <title>Massive genome expansion in bonnet fungi (Mycena s.s.) driven by repeated elements and novel gene families across ecological guilds.</title>
        <authorList>
            <consortium name="Lawrence Berkeley National Laboratory"/>
            <person name="Harder C.B."/>
            <person name="Miyauchi S."/>
            <person name="Viragh M."/>
            <person name="Kuo A."/>
            <person name="Thoen E."/>
            <person name="Andreopoulos B."/>
            <person name="Lu D."/>
            <person name="Skrede I."/>
            <person name="Drula E."/>
            <person name="Henrissat B."/>
            <person name="Morin E."/>
            <person name="Kohler A."/>
            <person name="Barry K."/>
            <person name="LaButti K."/>
            <person name="Morin E."/>
            <person name="Salamov A."/>
            <person name="Lipzen A."/>
            <person name="Mereny Z."/>
            <person name="Hegedus B."/>
            <person name="Baldrian P."/>
            <person name="Stursova M."/>
            <person name="Weitz H."/>
            <person name="Taylor A."/>
            <person name="Grigoriev I.V."/>
            <person name="Nagy L.G."/>
            <person name="Martin F."/>
            <person name="Kauserud H."/>
        </authorList>
    </citation>
    <scope>NUCLEOTIDE SEQUENCE</scope>
    <source>
        <strain evidence="2">CBHHK002</strain>
    </source>
</reference>
<keyword evidence="3" id="KW-1185">Reference proteome</keyword>
<dbReference type="EMBL" id="JARIHO010000032">
    <property type="protein sequence ID" value="KAJ7334915.1"/>
    <property type="molecule type" value="Genomic_DNA"/>
</dbReference>
<evidence type="ECO:0000313" key="2">
    <source>
        <dbReference type="EMBL" id="KAJ7334915.1"/>
    </source>
</evidence>
<proteinExistence type="predicted"/>
<dbReference type="Proteomes" id="UP001218218">
    <property type="component" value="Unassembled WGS sequence"/>
</dbReference>
<sequence length="307" mass="33355">MSWLHQSRYPSRILSGARRPIPGGVWTIVETGQQGCAVLVDSRRRRSPDSRATALGTERTESTTLHLAYEVYDHKSSRGSSAQHRFACGVVTGRHGFATTGLGTEFTTRRCLSTPQCGVSPTPFPSQRAEVDSLPSPYDQNAACSKGLSRPQPPHMYRLRPPTYLSPVRAPARYSSLLTPPRRDAACSNAGAMDYCPPSAAAALDDRSRSVYPRGYSSEQATDAAPTPGGLQSRTVAIQGSRSQRDNSDAAWRGLVELCARPVLLLSRSPTQQATDAAEPPLTVGTRRHTSTRSQRDNSERHLPFPA</sequence>
<accession>A0AAD6ZR50</accession>
<name>A0AAD6ZR50_9AGAR</name>